<keyword evidence="1" id="KW-0347">Helicase</keyword>
<evidence type="ECO:0000313" key="1">
    <source>
        <dbReference type="EMBL" id="KLA46184.1"/>
    </source>
</evidence>
<evidence type="ECO:0000313" key="2">
    <source>
        <dbReference type="Proteomes" id="UP000035618"/>
    </source>
</evidence>
<sequence length="181" mass="20227">MPAKVKKTARRKLRTGPIQMLFPCADVLIDNSGLVAGMTEPSRRVIFRVVQLEEVMLVFPGVDQEKLVILLQRACLNIRLEDKRALVPVIPGINDGLHDLVVQSGLEDRLLVGDIQQHELPVVVRRSVFQKAASRSRRPETCDSDTAMLQLNSGRTEIVFSVQPLFFWYSGILSTMSCLAS</sequence>
<name>A0A837IVF8_9LACO</name>
<keyword evidence="1" id="KW-0547">Nucleotide-binding</keyword>
<accession>A0A837IVF8</accession>
<protein>
    <submittedName>
        <fullName evidence="1">Helicase, putative, RecD TraA family protein</fullName>
    </submittedName>
</protein>
<comment type="caution">
    <text evidence="1">The sequence shown here is derived from an EMBL/GenBank/DDBJ whole genome shotgun (WGS) entry which is preliminary data.</text>
</comment>
<dbReference type="AlphaFoldDB" id="A0A837IVF8"/>
<reference evidence="1 2" key="1">
    <citation type="journal article" date="2015" name="BMC Microbiol.">
        <title>Lactobacillus ruminis strains cluster according to their mammalian gut source.</title>
        <authorList>
            <person name="O' Donnell M.M."/>
            <person name="Harris H.M."/>
            <person name="Lynch D.B."/>
            <person name="Ross R.P."/>
            <person name="O'Toole P.W."/>
        </authorList>
    </citation>
    <scope>NUCLEOTIDE SEQUENCE [LARGE SCALE GENOMIC DNA]</scope>
    <source>
        <strain evidence="1 2">ATCC 27780</strain>
    </source>
</reference>
<dbReference type="GO" id="GO:0004386">
    <property type="term" value="F:helicase activity"/>
    <property type="evidence" value="ECO:0007669"/>
    <property type="project" value="UniProtKB-KW"/>
</dbReference>
<proteinExistence type="predicted"/>
<organism evidence="1 2">
    <name type="scientific">Ligilactobacillus ruminis</name>
    <dbReference type="NCBI Taxonomy" id="1623"/>
    <lineage>
        <taxon>Bacteria</taxon>
        <taxon>Bacillati</taxon>
        <taxon>Bacillota</taxon>
        <taxon>Bacilli</taxon>
        <taxon>Lactobacillales</taxon>
        <taxon>Lactobacillaceae</taxon>
        <taxon>Ligilactobacillus</taxon>
    </lineage>
</organism>
<dbReference type="Proteomes" id="UP000035618">
    <property type="component" value="Unassembled WGS sequence"/>
</dbReference>
<keyword evidence="1" id="KW-0067">ATP-binding</keyword>
<keyword evidence="1" id="KW-0378">Hydrolase</keyword>
<dbReference type="EMBL" id="JHAJ01000071">
    <property type="protein sequence ID" value="KLA46184.1"/>
    <property type="molecule type" value="Genomic_DNA"/>
</dbReference>
<gene>
    <name evidence="1" type="ORF">LRB_970</name>
</gene>